<name>A0A9J6E848_RHIMP</name>
<reference evidence="2" key="1">
    <citation type="journal article" date="2020" name="Cell">
        <title>Large-Scale Comparative Analyses of Tick Genomes Elucidate Their Genetic Diversity and Vector Capacities.</title>
        <authorList>
            <consortium name="Tick Genome and Microbiome Consortium (TIGMIC)"/>
            <person name="Jia N."/>
            <person name="Wang J."/>
            <person name="Shi W."/>
            <person name="Du L."/>
            <person name="Sun Y."/>
            <person name="Zhan W."/>
            <person name="Jiang J.F."/>
            <person name="Wang Q."/>
            <person name="Zhang B."/>
            <person name="Ji P."/>
            <person name="Bell-Sakyi L."/>
            <person name="Cui X.M."/>
            <person name="Yuan T.T."/>
            <person name="Jiang B.G."/>
            <person name="Yang W.F."/>
            <person name="Lam T.T."/>
            <person name="Chang Q.C."/>
            <person name="Ding S.J."/>
            <person name="Wang X.J."/>
            <person name="Zhu J.G."/>
            <person name="Ruan X.D."/>
            <person name="Zhao L."/>
            <person name="Wei J.T."/>
            <person name="Ye R.Z."/>
            <person name="Que T.C."/>
            <person name="Du C.H."/>
            <person name="Zhou Y.H."/>
            <person name="Cheng J.X."/>
            <person name="Dai P.F."/>
            <person name="Guo W.B."/>
            <person name="Han X.H."/>
            <person name="Huang E.J."/>
            <person name="Li L.F."/>
            <person name="Wei W."/>
            <person name="Gao Y.C."/>
            <person name="Liu J.Z."/>
            <person name="Shao H.Z."/>
            <person name="Wang X."/>
            <person name="Wang C.C."/>
            <person name="Yang T.C."/>
            <person name="Huo Q.B."/>
            <person name="Li W."/>
            <person name="Chen H.Y."/>
            <person name="Chen S.E."/>
            <person name="Zhou L.G."/>
            <person name="Ni X.B."/>
            <person name="Tian J.H."/>
            <person name="Sheng Y."/>
            <person name="Liu T."/>
            <person name="Pan Y.S."/>
            <person name="Xia L.Y."/>
            <person name="Li J."/>
            <person name="Zhao F."/>
            <person name="Cao W.C."/>
        </authorList>
    </citation>
    <scope>NUCLEOTIDE SEQUENCE</scope>
    <source>
        <strain evidence="2">Rmic-2018</strain>
    </source>
</reference>
<dbReference type="EMBL" id="JABSTU010000005">
    <property type="protein sequence ID" value="KAH8030542.1"/>
    <property type="molecule type" value="Genomic_DNA"/>
</dbReference>
<feature type="domain" description="tRNA-specific 2-thiouridylase MnmA-like C-terminal" evidence="1">
    <location>
        <begin position="9"/>
        <end position="74"/>
    </location>
</feature>
<evidence type="ECO:0000259" key="1">
    <source>
        <dbReference type="Pfam" id="PF20258"/>
    </source>
</evidence>
<protein>
    <recommendedName>
        <fullName evidence="1">tRNA-specific 2-thiouridylase MnmA-like C-terminal domain-containing protein</fullName>
    </recommendedName>
</protein>
<reference evidence="2" key="2">
    <citation type="submission" date="2021-09" db="EMBL/GenBank/DDBJ databases">
        <authorList>
            <person name="Jia N."/>
            <person name="Wang J."/>
            <person name="Shi W."/>
            <person name="Du L."/>
            <person name="Sun Y."/>
            <person name="Zhan W."/>
            <person name="Jiang J."/>
            <person name="Wang Q."/>
            <person name="Zhang B."/>
            <person name="Ji P."/>
            <person name="Sakyi L.B."/>
            <person name="Cui X."/>
            <person name="Yuan T."/>
            <person name="Jiang B."/>
            <person name="Yang W."/>
            <person name="Lam T.T.-Y."/>
            <person name="Chang Q."/>
            <person name="Ding S."/>
            <person name="Wang X."/>
            <person name="Zhu J."/>
            <person name="Ruan X."/>
            <person name="Zhao L."/>
            <person name="Wei J."/>
            <person name="Que T."/>
            <person name="Du C."/>
            <person name="Cheng J."/>
            <person name="Dai P."/>
            <person name="Han X."/>
            <person name="Huang E."/>
            <person name="Gao Y."/>
            <person name="Liu J."/>
            <person name="Shao H."/>
            <person name="Ye R."/>
            <person name="Li L."/>
            <person name="Wei W."/>
            <person name="Wang X."/>
            <person name="Wang C."/>
            <person name="Huo Q."/>
            <person name="Li W."/>
            <person name="Guo W."/>
            <person name="Chen H."/>
            <person name="Chen S."/>
            <person name="Zhou L."/>
            <person name="Zhou L."/>
            <person name="Ni X."/>
            <person name="Tian J."/>
            <person name="Zhou Y."/>
            <person name="Sheng Y."/>
            <person name="Liu T."/>
            <person name="Pan Y."/>
            <person name="Xia L."/>
            <person name="Li J."/>
            <person name="Zhao F."/>
            <person name="Cao W."/>
        </authorList>
    </citation>
    <scope>NUCLEOTIDE SEQUENCE</scope>
    <source>
        <strain evidence="2">Rmic-2018</strain>
        <tissue evidence="2">Larvae</tissue>
    </source>
</reference>
<sequence>MPGDTMPTLRCLFRTQHRNSLAWCIAIFNGEATGAAELTGGLKVILDDHYRAITIGQFIVLYSQDGECYGSTKILGLRPKHYEEQKQAAKSCPPHRASAAGS</sequence>
<dbReference type="AlphaFoldDB" id="A0A9J6E848"/>
<dbReference type="Gene3D" id="2.40.30.10">
    <property type="entry name" value="Translation factors"/>
    <property type="match status" value="1"/>
</dbReference>
<proteinExistence type="predicted"/>
<keyword evidence="3" id="KW-1185">Reference proteome</keyword>
<dbReference type="Proteomes" id="UP000821866">
    <property type="component" value="Chromosome 3"/>
</dbReference>
<accession>A0A9J6E848</accession>
<gene>
    <name evidence="2" type="ORF">HPB51_008187</name>
</gene>
<dbReference type="InterPro" id="IPR046885">
    <property type="entry name" value="MnmA-like_C"/>
</dbReference>
<organism evidence="2 3">
    <name type="scientific">Rhipicephalus microplus</name>
    <name type="common">Cattle tick</name>
    <name type="synonym">Boophilus microplus</name>
    <dbReference type="NCBI Taxonomy" id="6941"/>
    <lineage>
        <taxon>Eukaryota</taxon>
        <taxon>Metazoa</taxon>
        <taxon>Ecdysozoa</taxon>
        <taxon>Arthropoda</taxon>
        <taxon>Chelicerata</taxon>
        <taxon>Arachnida</taxon>
        <taxon>Acari</taxon>
        <taxon>Parasitiformes</taxon>
        <taxon>Ixodida</taxon>
        <taxon>Ixodoidea</taxon>
        <taxon>Ixodidae</taxon>
        <taxon>Rhipicephalinae</taxon>
        <taxon>Rhipicephalus</taxon>
        <taxon>Boophilus</taxon>
    </lineage>
</organism>
<comment type="caution">
    <text evidence="2">The sequence shown here is derived from an EMBL/GenBank/DDBJ whole genome shotgun (WGS) entry which is preliminary data.</text>
</comment>
<evidence type="ECO:0000313" key="2">
    <source>
        <dbReference type="EMBL" id="KAH8030542.1"/>
    </source>
</evidence>
<dbReference type="Pfam" id="PF20258">
    <property type="entry name" value="tRNA_Me_trans_C"/>
    <property type="match status" value="1"/>
</dbReference>
<evidence type="ECO:0000313" key="3">
    <source>
        <dbReference type="Proteomes" id="UP000821866"/>
    </source>
</evidence>